<proteinExistence type="predicted"/>
<evidence type="ECO:0000313" key="3">
    <source>
        <dbReference type="Proteomes" id="UP000658613"/>
    </source>
</evidence>
<dbReference type="Pfam" id="PF14789">
    <property type="entry name" value="THDPS_M"/>
    <property type="match status" value="1"/>
</dbReference>
<keyword evidence="2" id="KW-0808">Transferase</keyword>
<name>A0A931E037_9CORY</name>
<dbReference type="InterPro" id="IPR032784">
    <property type="entry name" value="THDPS_M"/>
</dbReference>
<keyword evidence="3" id="KW-1185">Reference proteome</keyword>
<dbReference type="InterPro" id="IPR011004">
    <property type="entry name" value="Trimer_LpxA-like_sf"/>
</dbReference>
<keyword evidence="2" id="KW-0012">Acyltransferase</keyword>
<dbReference type="SUPFAM" id="SSF51161">
    <property type="entry name" value="Trimeric LpxA-like enzymes"/>
    <property type="match status" value="1"/>
</dbReference>
<feature type="domain" description="2,3,4,5-tetrahydropyridine-2,6-dicarboxylate N-succinyltransferase middle" evidence="1">
    <location>
        <begin position="125"/>
        <end position="164"/>
    </location>
</feature>
<dbReference type="Gene3D" id="2.160.10.10">
    <property type="entry name" value="Hexapeptide repeat proteins"/>
    <property type="match status" value="1"/>
</dbReference>
<dbReference type="AlphaFoldDB" id="A0A931E037"/>
<dbReference type="InterPro" id="IPR038361">
    <property type="entry name" value="THDPS_M_sf"/>
</dbReference>
<sequence>MPQGAHAVGIAHIAANGTVLDTWYPSVEFIEDTNAPEVAQKVRGIFGSQNPGTFRVSARELSDSMLSLVGMDRDRQVEVVPVRTYIHDLDSPAIDAHDVYLRLHLLSHRLVRPLELNMRDALSLLTPVVWTNKGPCLPDDFELLRTKLRSRGTIHVYGIERLPRMVDYVVPSGVTIAGAERVRLGAYLAPGTSVNREGYVSYNAGTLGPARVEGRLSSACVIEGGTDIGLSATIMAAREDNSNRTPLRVGANCVIHPSSGVIGLNVGDRCEIGPNIILEPDTVLYDGRSDTYVPARKVTHESDWAIFMAPHSSTPVVKHRKTEV</sequence>
<evidence type="ECO:0000259" key="1">
    <source>
        <dbReference type="Pfam" id="PF14789"/>
    </source>
</evidence>
<organism evidence="2 3">
    <name type="scientific">Corynebacterium aquatimens</name>
    <dbReference type="NCBI Taxonomy" id="1190508"/>
    <lineage>
        <taxon>Bacteria</taxon>
        <taxon>Bacillati</taxon>
        <taxon>Actinomycetota</taxon>
        <taxon>Actinomycetes</taxon>
        <taxon>Mycobacteriales</taxon>
        <taxon>Corynebacteriaceae</taxon>
        <taxon>Corynebacterium</taxon>
    </lineage>
</organism>
<dbReference type="Gene3D" id="3.30.70.2010">
    <property type="match status" value="1"/>
</dbReference>
<comment type="caution">
    <text evidence="2">The sequence shown here is derived from an EMBL/GenBank/DDBJ whole genome shotgun (WGS) entry which is preliminary data.</text>
</comment>
<dbReference type="RefSeq" id="WP_196823878.1">
    <property type="nucleotide sequence ID" value="NZ_CP046980.1"/>
</dbReference>
<dbReference type="EC" id="2.3.1.117" evidence="2"/>
<reference evidence="2" key="1">
    <citation type="submission" date="2020-11" db="EMBL/GenBank/DDBJ databases">
        <title>Sequencing the genomes of 1000 actinobacteria strains.</title>
        <authorList>
            <person name="Klenk H.-P."/>
        </authorList>
    </citation>
    <scope>NUCLEOTIDE SEQUENCE</scope>
    <source>
        <strain evidence="2">DSM 45632</strain>
    </source>
</reference>
<evidence type="ECO:0000313" key="2">
    <source>
        <dbReference type="EMBL" id="MBG6121281.1"/>
    </source>
</evidence>
<dbReference type="EMBL" id="JADOUE010000001">
    <property type="protein sequence ID" value="MBG6121281.1"/>
    <property type="molecule type" value="Genomic_DNA"/>
</dbReference>
<dbReference type="Gene3D" id="3.30.60.70">
    <property type="entry name" value="Trimeric LpxA-like enzymes"/>
    <property type="match status" value="1"/>
</dbReference>
<gene>
    <name evidence="2" type="ORF">IW254_000250</name>
</gene>
<accession>A0A931E037</accession>
<dbReference type="Proteomes" id="UP000658613">
    <property type="component" value="Unassembled WGS sequence"/>
</dbReference>
<dbReference type="GO" id="GO:0008666">
    <property type="term" value="F:2,3,4,5-tetrahydropyridine-2,6-dicarboxylate N-succinyltransferase activity"/>
    <property type="evidence" value="ECO:0007669"/>
    <property type="project" value="UniProtKB-EC"/>
</dbReference>
<protein>
    <submittedName>
        <fullName evidence="2">2,3,4,5-tetrahydropyridine-2-carboxylate N-succinyltransferase</fullName>
        <ecNumber evidence="2">2.3.1.117</ecNumber>
    </submittedName>
</protein>